<keyword evidence="3" id="KW-1185">Reference proteome</keyword>
<dbReference type="PANTHER" id="PTHR35585:SF1">
    <property type="entry name" value="HHE DOMAIN PROTEIN (AFU_ORTHOLOGUE AFUA_4G00730)"/>
    <property type="match status" value="1"/>
</dbReference>
<dbReference type="AlphaFoldDB" id="A0A7W2EIZ8"/>
<proteinExistence type="predicted"/>
<evidence type="ECO:0000313" key="3">
    <source>
        <dbReference type="Proteomes" id="UP000566711"/>
    </source>
</evidence>
<organism evidence="2 3">
    <name type="scientific">Rugamonas fusca</name>
    <dbReference type="NCBI Taxonomy" id="2758568"/>
    <lineage>
        <taxon>Bacteria</taxon>
        <taxon>Pseudomonadati</taxon>
        <taxon>Pseudomonadota</taxon>
        <taxon>Betaproteobacteria</taxon>
        <taxon>Burkholderiales</taxon>
        <taxon>Oxalobacteraceae</taxon>
        <taxon>Telluria group</taxon>
        <taxon>Rugamonas</taxon>
    </lineage>
</organism>
<protein>
    <submittedName>
        <fullName evidence="2">Hemerythrin domain-containing protein</fullName>
    </submittedName>
</protein>
<comment type="caution">
    <text evidence="2">The sequence shown here is derived from an EMBL/GenBank/DDBJ whole genome shotgun (WGS) entry which is preliminary data.</text>
</comment>
<gene>
    <name evidence="2" type="ORF">H3H36_15570</name>
</gene>
<dbReference type="InterPro" id="IPR012312">
    <property type="entry name" value="Hemerythrin-like"/>
</dbReference>
<dbReference type="Proteomes" id="UP000566711">
    <property type="component" value="Unassembled WGS sequence"/>
</dbReference>
<dbReference type="RefSeq" id="WP_182219013.1">
    <property type="nucleotide sequence ID" value="NZ_JACEZS010000013.1"/>
</dbReference>
<dbReference type="PANTHER" id="PTHR35585">
    <property type="entry name" value="HHE DOMAIN PROTEIN (AFU_ORTHOLOGUE AFUA_4G00730)"/>
    <property type="match status" value="1"/>
</dbReference>
<feature type="domain" description="Hemerythrin-like" evidence="1">
    <location>
        <begin position="23"/>
        <end position="141"/>
    </location>
</feature>
<name>A0A7W2EIZ8_9BURK</name>
<dbReference type="Pfam" id="PF01814">
    <property type="entry name" value="Hemerythrin"/>
    <property type="match status" value="1"/>
</dbReference>
<dbReference type="Gene3D" id="1.20.120.520">
    <property type="entry name" value="nmb1532 protein domain like"/>
    <property type="match status" value="1"/>
</dbReference>
<accession>A0A7W2EIZ8</accession>
<dbReference type="CDD" id="cd12108">
    <property type="entry name" value="Hr-like"/>
    <property type="match status" value="1"/>
</dbReference>
<evidence type="ECO:0000313" key="2">
    <source>
        <dbReference type="EMBL" id="MBA5606776.1"/>
    </source>
</evidence>
<evidence type="ECO:0000259" key="1">
    <source>
        <dbReference type="Pfam" id="PF01814"/>
    </source>
</evidence>
<sequence>MPSTHSTTTTIARRSRARQPDDALAVLRADHANVQALFEQYEQLGERAHASKQKLATRICLALTQHATAEEELFYPAVRDAIAECADQVDEALVEHGSAKELIAQILAMEEGEQLYDATVKVLSELIAHHVDEEEGEIFPRVQDSELDLVALGAAIVQRKAQVTLPG</sequence>
<dbReference type="EMBL" id="JACEZS010000013">
    <property type="protein sequence ID" value="MBA5606776.1"/>
    <property type="molecule type" value="Genomic_DNA"/>
</dbReference>
<reference evidence="2 3" key="1">
    <citation type="submission" date="2020-07" db="EMBL/GenBank/DDBJ databases">
        <title>Novel species isolated from subtropical streams in China.</title>
        <authorList>
            <person name="Lu H."/>
        </authorList>
    </citation>
    <scope>NUCLEOTIDE SEQUENCE [LARGE SCALE GENOMIC DNA]</scope>
    <source>
        <strain evidence="2 3">FT3S</strain>
    </source>
</reference>